<evidence type="ECO:0000313" key="11">
    <source>
        <dbReference type="Proteomes" id="UP001627154"/>
    </source>
</evidence>
<dbReference type="AlphaFoldDB" id="A0ABD2W254"/>
<evidence type="ECO:0000256" key="5">
    <source>
        <dbReference type="ARBA" id="ARBA00022801"/>
    </source>
</evidence>
<dbReference type="GO" id="GO:0016787">
    <property type="term" value="F:hydrolase activity"/>
    <property type="evidence" value="ECO:0007669"/>
    <property type="project" value="UniProtKB-KW"/>
</dbReference>
<comment type="caution">
    <text evidence="10">The sequence shown here is derived from an EMBL/GenBank/DDBJ whole genome shotgun (WGS) entry which is preliminary data.</text>
</comment>
<dbReference type="InterPro" id="IPR011010">
    <property type="entry name" value="DNA_brk_join_enz"/>
</dbReference>
<proteinExistence type="predicted"/>
<keyword evidence="5" id="KW-0378">Hydrolase</keyword>
<evidence type="ECO:0000313" key="10">
    <source>
        <dbReference type="EMBL" id="KAL3386944.1"/>
    </source>
</evidence>
<keyword evidence="1" id="KW-0808">Transferase</keyword>
<evidence type="ECO:0000256" key="4">
    <source>
        <dbReference type="ARBA" id="ARBA00022759"/>
    </source>
</evidence>
<dbReference type="Gene3D" id="1.10.443.10">
    <property type="entry name" value="Intergrase catalytic core"/>
    <property type="match status" value="1"/>
</dbReference>
<dbReference type="GO" id="GO:0006310">
    <property type="term" value="P:DNA recombination"/>
    <property type="evidence" value="ECO:0007669"/>
    <property type="project" value="UniProtKB-KW"/>
</dbReference>
<dbReference type="Gene3D" id="3.10.20.370">
    <property type="match status" value="1"/>
</dbReference>
<feature type="domain" description="Reverse transcriptase RNase H-like" evidence="9">
    <location>
        <begin position="216"/>
        <end position="315"/>
    </location>
</feature>
<dbReference type="InterPro" id="IPR050951">
    <property type="entry name" value="Retrovirus_Pol_polyprotein"/>
</dbReference>
<dbReference type="InterPro" id="IPR013762">
    <property type="entry name" value="Integrase-like_cat_sf"/>
</dbReference>
<dbReference type="EMBL" id="JBJJXI010000142">
    <property type="protein sequence ID" value="KAL3386944.1"/>
    <property type="molecule type" value="Genomic_DNA"/>
</dbReference>
<dbReference type="InterPro" id="IPR043502">
    <property type="entry name" value="DNA/RNA_pol_sf"/>
</dbReference>
<sequence>MQTISKIRTENTHIHEDLIIIVISDIIKTSRPGKPTVSVGPQTLARWVKCTLSKAGINTNIFTAHSTRHASTSAALDKGVSIEIIKDTAGWFKRSQVFARYYKRPIVNNGENAFIGNIMDKKSKQFNLEMTLDKSEFLRKEVPFLGHIITPDGIKPNPEKIKAIVEYSIPKTQKEIKAFLAVSKEETINIKDTNYIEAFNKCKELITNAPTLQYPDFDKKFHITSDASNVVVGAVLFQGGHPNSFFSRTLNSAEQNYSTIEKELLAIVEACRNFRPYVYGRKFIIETDHKPLRWLWSLKIPNSKFIRWMIKLEEYDYEVKYRKGCKNHVAHGLRRVEINVLESDNDEDDLISMILQNSENEQHSNESCADDETMHTSEENQSFTLPITHKNIHF</sequence>
<dbReference type="SUPFAM" id="SSF56672">
    <property type="entry name" value="DNA/RNA polymerases"/>
    <property type="match status" value="1"/>
</dbReference>
<dbReference type="PANTHER" id="PTHR37984">
    <property type="entry name" value="PROTEIN CBG26694"/>
    <property type="match status" value="1"/>
</dbReference>
<feature type="region of interest" description="Disordered" evidence="8">
    <location>
        <begin position="359"/>
        <end position="382"/>
    </location>
</feature>
<dbReference type="PANTHER" id="PTHR37984:SF5">
    <property type="entry name" value="PROTEIN NYNRIN-LIKE"/>
    <property type="match status" value="1"/>
</dbReference>
<accession>A0ABD2W254</accession>
<dbReference type="SUPFAM" id="SSF56349">
    <property type="entry name" value="DNA breaking-rejoining enzymes"/>
    <property type="match status" value="1"/>
</dbReference>
<dbReference type="GO" id="GO:0004519">
    <property type="term" value="F:endonuclease activity"/>
    <property type="evidence" value="ECO:0007669"/>
    <property type="project" value="UniProtKB-KW"/>
</dbReference>
<keyword evidence="11" id="KW-1185">Reference proteome</keyword>
<name>A0ABD2W254_9HYME</name>
<evidence type="ECO:0000256" key="8">
    <source>
        <dbReference type="SAM" id="MobiDB-lite"/>
    </source>
</evidence>
<dbReference type="Pfam" id="PF17917">
    <property type="entry name" value="RT_RNaseH"/>
    <property type="match status" value="1"/>
</dbReference>
<keyword evidence="4" id="KW-0255">Endonuclease</keyword>
<organism evidence="10 11">
    <name type="scientific">Trichogramma kaykai</name>
    <dbReference type="NCBI Taxonomy" id="54128"/>
    <lineage>
        <taxon>Eukaryota</taxon>
        <taxon>Metazoa</taxon>
        <taxon>Ecdysozoa</taxon>
        <taxon>Arthropoda</taxon>
        <taxon>Hexapoda</taxon>
        <taxon>Insecta</taxon>
        <taxon>Pterygota</taxon>
        <taxon>Neoptera</taxon>
        <taxon>Endopterygota</taxon>
        <taxon>Hymenoptera</taxon>
        <taxon>Apocrita</taxon>
        <taxon>Proctotrupomorpha</taxon>
        <taxon>Chalcidoidea</taxon>
        <taxon>Trichogrammatidae</taxon>
        <taxon>Trichogramma</taxon>
    </lineage>
</organism>
<protein>
    <recommendedName>
        <fullName evidence="9">Reverse transcriptase RNase H-like domain-containing protein</fullName>
    </recommendedName>
</protein>
<dbReference type="Proteomes" id="UP001627154">
    <property type="component" value="Unassembled WGS sequence"/>
</dbReference>
<dbReference type="FunFam" id="3.10.20.370:FF:000001">
    <property type="entry name" value="Retrovirus-related Pol polyprotein from transposon 17.6-like protein"/>
    <property type="match status" value="1"/>
</dbReference>
<keyword evidence="3" id="KW-0540">Nuclease</keyword>
<evidence type="ECO:0000256" key="6">
    <source>
        <dbReference type="ARBA" id="ARBA00022918"/>
    </source>
</evidence>
<keyword evidence="2" id="KW-0548">Nucleotidyltransferase</keyword>
<gene>
    <name evidence="10" type="ORF">TKK_017714</name>
</gene>
<reference evidence="10 11" key="1">
    <citation type="journal article" date="2024" name="bioRxiv">
        <title>A reference genome for Trichogramma kaykai: A tiny desert-dwelling parasitoid wasp with competing sex-ratio distorters.</title>
        <authorList>
            <person name="Culotta J."/>
            <person name="Lindsey A.R."/>
        </authorList>
    </citation>
    <scope>NUCLEOTIDE SEQUENCE [LARGE SCALE GENOMIC DNA]</scope>
    <source>
        <strain evidence="10 11">KSX58</strain>
    </source>
</reference>
<evidence type="ECO:0000259" key="9">
    <source>
        <dbReference type="Pfam" id="PF17917"/>
    </source>
</evidence>
<keyword evidence="7" id="KW-0233">DNA recombination</keyword>
<evidence type="ECO:0000256" key="7">
    <source>
        <dbReference type="ARBA" id="ARBA00023172"/>
    </source>
</evidence>
<dbReference type="InterPro" id="IPR041373">
    <property type="entry name" value="RT_RNaseH"/>
</dbReference>
<evidence type="ECO:0000256" key="3">
    <source>
        <dbReference type="ARBA" id="ARBA00022722"/>
    </source>
</evidence>
<dbReference type="GO" id="GO:0003964">
    <property type="term" value="F:RNA-directed DNA polymerase activity"/>
    <property type="evidence" value="ECO:0007669"/>
    <property type="project" value="UniProtKB-KW"/>
</dbReference>
<keyword evidence="6" id="KW-0695">RNA-directed DNA polymerase</keyword>
<evidence type="ECO:0000256" key="1">
    <source>
        <dbReference type="ARBA" id="ARBA00022679"/>
    </source>
</evidence>
<evidence type="ECO:0000256" key="2">
    <source>
        <dbReference type="ARBA" id="ARBA00022695"/>
    </source>
</evidence>
<dbReference type="CDD" id="cd09274">
    <property type="entry name" value="RNase_HI_RT_Ty3"/>
    <property type="match status" value="1"/>
</dbReference>